<evidence type="ECO:0000313" key="2">
    <source>
        <dbReference type="Proteomes" id="UP000886721"/>
    </source>
</evidence>
<reference evidence="1" key="2">
    <citation type="submission" date="2021-04" db="EMBL/GenBank/DDBJ databases">
        <authorList>
            <person name="Gilroy R."/>
        </authorList>
    </citation>
    <scope>NUCLEOTIDE SEQUENCE</scope>
    <source>
        <strain evidence="1">CHK191-13928</strain>
    </source>
</reference>
<dbReference type="GO" id="GO:0032259">
    <property type="term" value="P:methylation"/>
    <property type="evidence" value="ECO:0007669"/>
    <property type="project" value="UniProtKB-KW"/>
</dbReference>
<accession>A0A9D2BA50</accession>
<dbReference type="Proteomes" id="UP000886721">
    <property type="component" value="Unassembled WGS sequence"/>
</dbReference>
<dbReference type="GO" id="GO:0008168">
    <property type="term" value="F:methyltransferase activity"/>
    <property type="evidence" value="ECO:0007669"/>
    <property type="project" value="UniProtKB-KW"/>
</dbReference>
<reference evidence="1" key="1">
    <citation type="journal article" date="2021" name="PeerJ">
        <title>Extensive microbial diversity within the chicken gut microbiome revealed by metagenomics and culture.</title>
        <authorList>
            <person name="Gilroy R."/>
            <person name="Ravi A."/>
            <person name="Getino M."/>
            <person name="Pursley I."/>
            <person name="Horton D.L."/>
            <person name="Alikhan N.F."/>
            <person name="Baker D."/>
            <person name="Gharbi K."/>
            <person name="Hall N."/>
            <person name="Watson M."/>
            <person name="Adriaenssens E.M."/>
            <person name="Foster-Nyarko E."/>
            <person name="Jarju S."/>
            <person name="Secka A."/>
            <person name="Antonio M."/>
            <person name="Oren A."/>
            <person name="Chaudhuri R.R."/>
            <person name="La Ragione R."/>
            <person name="Hildebrand F."/>
            <person name="Pallen M.J."/>
        </authorList>
    </citation>
    <scope>NUCLEOTIDE SEQUENCE</scope>
    <source>
        <strain evidence="1">CHK191-13928</strain>
    </source>
</reference>
<dbReference type="CDD" id="cd02440">
    <property type="entry name" value="AdoMet_MTases"/>
    <property type="match status" value="1"/>
</dbReference>
<protein>
    <submittedName>
        <fullName evidence="1">Class I SAM-dependent methyltransferase</fullName>
    </submittedName>
</protein>
<dbReference type="EMBL" id="DXEM01000037">
    <property type="protein sequence ID" value="HIX68920.1"/>
    <property type="molecule type" value="Genomic_DNA"/>
</dbReference>
<keyword evidence="1" id="KW-0489">Methyltransferase</keyword>
<sequence>MMSKYYENNAKHYATKTFSANMSEQYQRFLPLIKKNAKILDVGSGSGRDACYFQKYGYQVTALEPSKNLCRKIQKVFYGETVCLDIQNYRPTERYDAIWACASLIHLQEKEVLYFFEKIDLYLKKNGIVYISGKNGIPTGFAEDGRYFLEFTEQLIKKILKVNKQIKLEQLWYTEDVSGRKGFRWMNVIFKQF</sequence>
<dbReference type="Pfam" id="PF13489">
    <property type="entry name" value="Methyltransf_23"/>
    <property type="match status" value="1"/>
</dbReference>
<dbReference type="InterPro" id="IPR029063">
    <property type="entry name" value="SAM-dependent_MTases_sf"/>
</dbReference>
<comment type="caution">
    <text evidence="1">The sequence shown here is derived from an EMBL/GenBank/DDBJ whole genome shotgun (WGS) entry which is preliminary data.</text>
</comment>
<proteinExistence type="predicted"/>
<gene>
    <name evidence="1" type="ORF">H9735_12470</name>
</gene>
<dbReference type="SUPFAM" id="SSF53335">
    <property type="entry name" value="S-adenosyl-L-methionine-dependent methyltransferases"/>
    <property type="match status" value="1"/>
</dbReference>
<organism evidence="1 2">
    <name type="scientific">Candidatus Anaerostipes excrementavium</name>
    <dbReference type="NCBI Taxonomy" id="2838463"/>
    <lineage>
        <taxon>Bacteria</taxon>
        <taxon>Bacillati</taxon>
        <taxon>Bacillota</taxon>
        <taxon>Clostridia</taxon>
        <taxon>Lachnospirales</taxon>
        <taxon>Lachnospiraceae</taxon>
        <taxon>Anaerostipes</taxon>
    </lineage>
</organism>
<name>A0A9D2BA50_9FIRM</name>
<dbReference type="AlphaFoldDB" id="A0A9D2BA50"/>
<keyword evidence="1" id="KW-0808">Transferase</keyword>
<dbReference type="Gene3D" id="3.40.50.150">
    <property type="entry name" value="Vaccinia Virus protein VP39"/>
    <property type="match status" value="1"/>
</dbReference>
<dbReference type="PANTHER" id="PTHR43861">
    <property type="entry name" value="TRANS-ACONITATE 2-METHYLTRANSFERASE-RELATED"/>
    <property type="match status" value="1"/>
</dbReference>
<evidence type="ECO:0000313" key="1">
    <source>
        <dbReference type="EMBL" id="HIX68920.1"/>
    </source>
</evidence>